<evidence type="ECO:0000259" key="5">
    <source>
        <dbReference type="PROSITE" id="PS50238"/>
    </source>
</evidence>
<dbReference type="GO" id="GO:0005096">
    <property type="term" value="F:GTPase activator activity"/>
    <property type="evidence" value="ECO:0007669"/>
    <property type="project" value="UniProtKB-KW"/>
</dbReference>
<proteinExistence type="predicted"/>
<dbReference type="InterPro" id="IPR011993">
    <property type="entry name" value="PH-like_dom_sf"/>
</dbReference>
<feature type="compositionally biased region" description="Basic and acidic residues" evidence="3">
    <location>
        <begin position="777"/>
        <end position="789"/>
    </location>
</feature>
<feature type="non-terminal residue" evidence="6">
    <location>
        <position position="877"/>
    </location>
</feature>
<organism evidence="6 7">
    <name type="scientific">Atractosteus spatula</name>
    <name type="common">Alligator gar</name>
    <name type="synonym">Lepisosteus spatula</name>
    <dbReference type="NCBI Taxonomy" id="7917"/>
    <lineage>
        <taxon>Eukaryota</taxon>
        <taxon>Metazoa</taxon>
        <taxon>Chordata</taxon>
        <taxon>Craniata</taxon>
        <taxon>Vertebrata</taxon>
        <taxon>Euteleostomi</taxon>
        <taxon>Actinopterygii</taxon>
        <taxon>Neopterygii</taxon>
        <taxon>Holostei</taxon>
        <taxon>Semionotiformes</taxon>
        <taxon>Lepisosteidae</taxon>
        <taxon>Atractosteus</taxon>
    </lineage>
</organism>
<reference evidence="6" key="1">
    <citation type="journal article" date="2021" name="Cell">
        <title>Tracing the genetic footprints of vertebrate landing in non-teleost ray-finned fishes.</title>
        <authorList>
            <person name="Bi X."/>
            <person name="Wang K."/>
            <person name="Yang L."/>
            <person name="Pan H."/>
            <person name="Jiang H."/>
            <person name="Wei Q."/>
            <person name="Fang M."/>
            <person name="Yu H."/>
            <person name="Zhu C."/>
            <person name="Cai Y."/>
            <person name="He Y."/>
            <person name="Gan X."/>
            <person name="Zeng H."/>
            <person name="Yu D."/>
            <person name="Zhu Y."/>
            <person name="Jiang H."/>
            <person name="Qiu Q."/>
            <person name="Yang H."/>
            <person name="Zhang Y.E."/>
            <person name="Wang W."/>
            <person name="Zhu M."/>
            <person name="He S."/>
            <person name="Zhang G."/>
        </authorList>
    </citation>
    <scope>NUCLEOTIDE SEQUENCE</scope>
    <source>
        <strain evidence="6">Allg_001</strain>
    </source>
</reference>
<feature type="compositionally biased region" description="Polar residues" evidence="3">
    <location>
        <begin position="738"/>
        <end position="762"/>
    </location>
</feature>
<feature type="region of interest" description="Disordered" evidence="3">
    <location>
        <begin position="704"/>
        <end position="811"/>
    </location>
</feature>
<comment type="caution">
    <text evidence="6">The sequence shown here is derived from an EMBL/GenBank/DDBJ whole genome shotgun (WGS) entry which is preliminary data.</text>
</comment>
<dbReference type="Gene3D" id="1.20.1270.60">
    <property type="entry name" value="Arfaptin homology (AH) domain/BAR domain"/>
    <property type="match status" value="1"/>
</dbReference>
<dbReference type="GO" id="GO:0005737">
    <property type="term" value="C:cytoplasm"/>
    <property type="evidence" value="ECO:0007669"/>
    <property type="project" value="InterPro"/>
</dbReference>
<dbReference type="SMART" id="SM00233">
    <property type="entry name" value="PH"/>
    <property type="match status" value="1"/>
</dbReference>
<keyword evidence="1" id="KW-0343">GTPase activation</keyword>
<dbReference type="InterPro" id="IPR047234">
    <property type="entry name" value="GRAF_fam"/>
</dbReference>
<feature type="coiled-coil region" evidence="2">
    <location>
        <begin position="253"/>
        <end position="284"/>
    </location>
</feature>
<evidence type="ECO:0000313" key="7">
    <source>
        <dbReference type="Proteomes" id="UP000736164"/>
    </source>
</evidence>
<dbReference type="Gene3D" id="1.10.555.10">
    <property type="entry name" value="Rho GTPase activation protein"/>
    <property type="match status" value="1"/>
</dbReference>
<dbReference type="Pfam" id="PF16746">
    <property type="entry name" value="BAR_3"/>
    <property type="match status" value="2"/>
</dbReference>
<dbReference type="GO" id="GO:0007165">
    <property type="term" value="P:signal transduction"/>
    <property type="evidence" value="ECO:0007669"/>
    <property type="project" value="InterPro"/>
</dbReference>
<dbReference type="SMART" id="SM00324">
    <property type="entry name" value="RhoGAP"/>
    <property type="match status" value="1"/>
</dbReference>
<dbReference type="FunFam" id="1.10.555.10:FF:000130">
    <property type="match status" value="1"/>
</dbReference>
<dbReference type="SUPFAM" id="SSF50729">
    <property type="entry name" value="PH domain-like"/>
    <property type="match status" value="1"/>
</dbReference>
<feature type="domain" description="PH" evidence="4">
    <location>
        <begin position="293"/>
        <end position="396"/>
    </location>
</feature>
<dbReference type="PANTHER" id="PTHR12552">
    <property type="entry name" value="OLIGOPHRENIN 1"/>
    <property type="match status" value="1"/>
</dbReference>
<feature type="domain" description="Rho-GAP" evidence="5">
    <location>
        <begin position="398"/>
        <end position="613"/>
    </location>
</feature>
<evidence type="ECO:0000256" key="3">
    <source>
        <dbReference type="SAM" id="MobiDB-lite"/>
    </source>
</evidence>
<feature type="compositionally biased region" description="Pro residues" evidence="3">
    <location>
        <begin position="794"/>
        <end position="810"/>
    </location>
</feature>
<dbReference type="InterPro" id="IPR001849">
    <property type="entry name" value="PH_domain"/>
</dbReference>
<evidence type="ECO:0000313" key="6">
    <source>
        <dbReference type="EMBL" id="MBN3318738.1"/>
    </source>
</evidence>
<accession>A0A8J7TD02</accession>
<keyword evidence="2" id="KW-0175">Coiled coil</keyword>
<gene>
    <name evidence="6" type="primary">Ophn1</name>
    <name evidence="6" type="ORF">GTO95_0005928</name>
</gene>
<dbReference type="EMBL" id="JAAWVO010041071">
    <property type="protein sequence ID" value="MBN3318738.1"/>
    <property type="molecule type" value="Genomic_DNA"/>
</dbReference>
<dbReference type="PROSITE" id="PS50003">
    <property type="entry name" value="PH_DOMAIN"/>
    <property type="match status" value="1"/>
</dbReference>
<dbReference type="FunFam" id="2.30.29.30:FF:000183">
    <property type="entry name" value="Oligophrenin 1"/>
    <property type="match status" value="1"/>
</dbReference>
<dbReference type="CDD" id="cd01249">
    <property type="entry name" value="BAR-PH_GRAF_family"/>
    <property type="match status" value="1"/>
</dbReference>
<dbReference type="Pfam" id="PF00169">
    <property type="entry name" value="PH"/>
    <property type="match status" value="1"/>
</dbReference>
<dbReference type="InterPro" id="IPR000198">
    <property type="entry name" value="RhoGAP_dom"/>
</dbReference>
<dbReference type="Proteomes" id="UP000736164">
    <property type="component" value="Unassembled WGS sequence"/>
</dbReference>
<protein>
    <submittedName>
        <fullName evidence="6">OPHN1 protein</fullName>
    </submittedName>
</protein>
<dbReference type="PANTHER" id="PTHR12552:SF2">
    <property type="entry name" value="OLIGOPHRENIN-1"/>
    <property type="match status" value="1"/>
</dbReference>
<dbReference type="InterPro" id="IPR004148">
    <property type="entry name" value="BAR_dom"/>
</dbReference>
<name>A0A8J7TD02_ATRSP</name>
<dbReference type="InterPro" id="IPR047225">
    <property type="entry name" value="PH_GRAF"/>
</dbReference>
<dbReference type="FunFam" id="1.20.1270.60:FF:000001">
    <property type="entry name" value="Rho GTPase-activating protein 26"/>
    <property type="match status" value="1"/>
</dbReference>
<dbReference type="PROSITE" id="PS50238">
    <property type="entry name" value="RHOGAP"/>
    <property type="match status" value="1"/>
</dbReference>
<feature type="compositionally biased region" description="Basic and acidic residues" evidence="3">
    <location>
        <begin position="717"/>
        <end position="727"/>
    </location>
</feature>
<dbReference type="InterPro" id="IPR027267">
    <property type="entry name" value="AH/BAR_dom_sf"/>
</dbReference>
<dbReference type="AlphaFoldDB" id="A0A8J7TD02"/>
<evidence type="ECO:0000256" key="1">
    <source>
        <dbReference type="ARBA" id="ARBA00022468"/>
    </source>
</evidence>
<dbReference type="InterPro" id="IPR008936">
    <property type="entry name" value="Rho_GTPase_activation_prot"/>
</dbReference>
<keyword evidence="7" id="KW-1185">Reference proteome</keyword>
<dbReference type="Pfam" id="PF00620">
    <property type="entry name" value="RhoGAP"/>
    <property type="match status" value="2"/>
</dbReference>
<dbReference type="Gene3D" id="2.30.29.30">
    <property type="entry name" value="Pleckstrin-homology domain (PH domain)/Phosphotyrosine-binding domain (PTB)"/>
    <property type="match status" value="1"/>
</dbReference>
<sequence>MGHPPLEFSDCYLDSPDFRERLKCYEAELERTSKFLKDVIKDGNNVISSIKKRSDWIYWIRGMYCTLLKEHWKTIQTPYNYSLAVQKFSHTLQSFQFDFIGDSLTDDEINIAESFKEFSGLLQEVEDERMMLVQNACDLLIKPLEKFRKEQIGVTKERKKKFDKESEKYYSQLEKHLNLSSKKKESHLQDADVQLDKERLNFYESSVEYVYQIQQVQDRKKFDVVEPVLAFLQSLLTLNNLTFEMTQDFMPYKQELQLSLQNTRNRFESTREEMEELMKRMKESPQMCQIPGQPAVEGYLFTQEKWALGVTWVKYYCKYHKENKVLSMIPVEQKPATKQGPTELKLKSCIRRKTDSIDKRFCFDIETHERPVPVTLQALSEFDRKIWMEAMDGKEPVVELNEVGFKFVRKCINYVEAKGLTQEGVYRTVGSNIQVQKLLNAFFDPKCPGDVDFHNSDWDIKTITSSMKFYLRISSAFQLGDVDFHNSDWDIKTITSSMKFYLRSLSEPLMTYKLNRELILAAKSDNLDYRLGAIHSLVYKLPEKNREMLNLLIRHLVNVCNHSEENLMTPSNMGVIFGPTLMRAEEETVAAMLNIKFQNIVIEILIQDYQKIFSAAPEESTAPPVPPPRVNPRKRQPITISKRPPRPRPVLNHCQFENADVDSNIDAENGGRSDGTETDDTSQASPVPLQRTKLANYVPHVNVKESGQKQLLPKVAHRPERHSDSDVAKLVARLQDGGQKTDNATANGETSINVTRASSFQNRKLPPRGTASGDGDSVLKVKSPSEKHMITRPPMRPPDPPTRCPAPAKPPNLAATEETTVSYVASKAKFFENASRQIGRVIPASKHFLRRQEGQFFLLSLSMVQSFLLAHRYFCFP</sequence>
<evidence type="ECO:0000256" key="2">
    <source>
        <dbReference type="SAM" id="Coils"/>
    </source>
</evidence>
<dbReference type="SUPFAM" id="SSF103657">
    <property type="entry name" value="BAR/IMD domain-like"/>
    <property type="match status" value="1"/>
</dbReference>
<feature type="non-terminal residue" evidence="6">
    <location>
        <position position="1"/>
    </location>
</feature>
<dbReference type="SUPFAM" id="SSF48350">
    <property type="entry name" value="GTPase activation domain, GAP"/>
    <property type="match status" value="1"/>
</dbReference>
<feature type="region of interest" description="Disordered" evidence="3">
    <location>
        <begin position="617"/>
        <end position="692"/>
    </location>
</feature>
<evidence type="ECO:0000259" key="4">
    <source>
        <dbReference type="PROSITE" id="PS50003"/>
    </source>
</evidence>